<keyword evidence="2" id="KW-0677">Repeat</keyword>
<feature type="domain" description="C2H2-type" evidence="7">
    <location>
        <begin position="327"/>
        <end position="353"/>
    </location>
</feature>
<dbReference type="GO" id="GO:0005634">
    <property type="term" value="C:nucleus"/>
    <property type="evidence" value="ECO:0007669"/>
    <property type="project" value="TreeGrafter"/>
</dbReference>
<evidence type="ECO:0000256" key="1">
    <source>
        <dbReference type="ARBA" id="ARBA00022723"/>
    </source>
</evidence>
<dbReference type="SUPFAM" id="SSF57667">
    <property type="entry name" value="beta-beta-alpha zinc fingers"/>
    <property type="match status" value="3"/>
</dbReference>
<feature type="compositionally biased region" description="Basic residues" evidence="6">
    <location>
        <begin position="155"/>
        <end position="170"/>
    </location>
</feature>
<dbReference type="EMBL" id="LLXL01000490">
    <property type="protein sequence ID" value="PKK71733.1"/>
    <property type="molecule type" value="Genomic_DNA"/>
</dbReference>
<dbReference type="Proteomes" id="UP000233469">
    <property type="component" value="Unassembled WGS sequence"/>
</dbReference>
<dbReference type="PANTHER" id="PTHR19818:SF139">
    <property type="entry name" value="PAIR-RULE PROTEIN ODD-PAIRED"/>
    <property type="match status" value="1"/>
</dbReference>
<feature type="domain" description="C2H2-type" evidence="7">
    <location>
        <begin position="297"/>
        <end position="326"/>
    </location>
</feature>
<feature type="compositionally biased region" description="Acidic residues" evidence="6">
    <location>
        <begin position="129"/>
        <end position="148"/>
    </location>
</feature>
<dbReference type="GO" id="GO:0000978">
    <property type="term" value="F:RNA polymerase II cis-regulatory region sequence-specific DNA binding"/>
    <property type="evidence" value="ECO:0007669"/>
    <property type="project" value="TreeGrafter"/>
</dbReference>
<keyword evidence="3 5" id="KW-0863">Zinc-finger</keyword>
<comment type="caution">
    <text evidence="8">The sequence shown here is derived from an EMBL/GenBank/DDBJ whole genome shotgun (WGS) entry which is preliminary data.</text>
</comment>
<accession>A0A2N1NCV1</accession>
<dbReference type="VEuPathDB" id="FungiDB:FUN_017474"/>
<feature type="domain" description="C2H2-type" evidence="7">
    <location>
        <begin position="237"/>
        <end position="266"/>
    </location>
</feature>
<dbReference type="VEuPathDB" id="FungiDB:RhiirA1_411970"/>
<dbReference type="GO" id="GO:0008270">
    <property type="term" value="F:zinc ion binding"/>
    <property type="evidence" value="ECO:0007669"/>
    <property type="project" value="UniProtKB-KW"/>
</dbReference>
<dbReference type="SMART" id="SM00355">
    <property type="entry name" value="ZnF_C2H2"/>
    <property type="match status" value="5"/>
</dbReference>
<dbReference type="InterPro" id="IPR050329">
    <property type="entry name" value="GLI_C2H2-zinc-finger"/>
</dbReference>
<proteinExistence type="predicted"/>
<dbReference type="Gene3D" id="3.30.160.60">
    <property type="entry name" value="Classic Zinc Finger"/>
    <property type="match status" value="5"/>
</dbReference>
<evidence type="ECO:0000259" key="7">
    <source>
        <dbReference type="PROSITE" id="PS50157"/>
    </source>
</evidence>
<dbReference type="VEuPathDB" id="FungiDB:RhiirFUN_022798"/>
<dbReference type="Pfam" id="PF00096">
    <property type="entry name" value="zf-C2H2"/>
    <property type="match status" value="5"/>
</dbReference>
<dbReference type="PROSITE" id="PS00028">
    <property type="entry name" value="ZINC_FINGER_C2H2_1"/>
    <property type="match status" value="5"/>
</dbReference>
<organism evidence="8 9">
    <name type="scientific">Rhizophagus irregularis</name>
    <dbReference type="NCBI Taxonomy" id="588596"/>
    <lineage>
        <taxon>Eukaryota</taxon>
        <taxon>Fungi</taxon>
        <taxon>Fungi incertae sedis</taxon>
        <taxon>Mucoromycota</taxon>
        <taxon>Glomeromycotina</taxon>
        <taxon>Glomeromycetes</taxon>
        <taxon>Glomerales</taxon>
        <taxon>Glomeraceae</taxon>
        <taxon>Rhizophagus</taxon>
    </lineage>
</organism>
<dbReference type="InterPro" id="IPR013087">
    <property type="entry name" value="Znf_C2H2_type"/>
</dbReference>
<reference evidence="8 9" key="1">
    <citation type="submission" date="2016-04" db="EMBL/GenBank/DDBJ databases">
        <title>Genome analyses suggest a sexual origin of heterokaryosis in a supposedly ancient asexual fungus.</title>
        <authorList>
            <person name="Ropars J."/>
            <person name="Sedzielewska K."/>
            <person name="Noel J."/>
            <person name="Charron P."/>
            <person name="Farinelli L."/>
            <person name="Marton T."/>
            <person name="Kruger M."/>
            <person name="Pelin A."/>
            <person name="Brachmann A."/>
            <person name="Corradi N."/>
        </authorList>
    </citation>
    <scope>NUCLEOTIDE SEQUENCE [LARGE SCALE GENOMIC DNA]</scope>
    <source>
        <strain evidence="8 9">C2</strain>
    </source>
</reference>
<dbReference type="GO" id="GO:0045944">
    <property type="term" value="P:positive regulation of transcription by RNA polymerase II"/>
    <property type="evidence" value="ECO:0007669"/>
    <property type="project" value="UniProtKB-ARBA"/>
</dbReference>
<dbReference type="FunFam" id="3.30.160.60:FF:000072">
    <property type="entry name" value="zinc finger protein 143 isoform X1"/>
    <property type="match status" value="2"/>
</dbReference>
<feature type="domain" description="C2H2-type" evidence="7">
    <location>
        <begin position="267"/>
        <end position="296"/>
    </location>
</feature>
<name>A0A2N1NCV1_9GLOM</name>
<keyword evidence="1" id="KW-0479">Metal-binding</keyword>
<dbReference type="InterPro" id="IPR036236">
    <property type="entry name" value="Znf_C2H2_sf"/>
</dbReference>
<dbReference type="AlphaFoldDB" id="A0A2N1NCV1"/>
<sequence>MSNVPEFYVARFSVKQYNLAHNPDSKKTNSSATSEVFYDDSKNDYDADILSDSTIKDDESFSMENSYNTSLTSEENITFDDITQNANPNMYIKEERESNYKFKFDSINKNKETNVKEENEIKIHNQFQESEEEEEEEEEDTSDSDSDYVEPSNRKSNRKLNRKSNKKSNRKFAINKNNKPYPCKYPGCGKKFSDSASLLSHRVTIHTFNKKYVCHNEIDFMDKSDLNKRKSTGEKLYICDEPGCGKGLTRSSSLTLHKRIHTGEKPYSCDNPKCGKRFTQLGHLSTHKKSHIRRKPFVCNKSGCNKKYKVSSSLYYHLRLHNGDVPFPCDYEGCDKKYTHYGSLLAHKKKHKY</sequence>
<evidence type="ECO:0000256" key="3">
    <source>
        <dbReference type="ARBA" id="ARBA00022771"/>
    </source>
</evidence>
<gene>
    <name evidence="8" type="ORF">RhiirC2_696327</name>
</gene>
<dbReference type="GO" id="GO:0000981">
    <property type="term" value="F:DNA-binding transcription factor activity, RNA polymerase II-specific"/>
    <property type="evidence" value="ECO:0007669"/>
    <property type="project" value="UniProtKB-ARBA"/>
</dbReference>
<evidence type="ECO:0000256" key="5">
    <source>
        <dbReference type="PROSITE-ProRule" id="PRU00042"/>
    </source>
</evidence>
<evidence type="ECO:0000256" key="4">
    <source>
        <dbReference type="ARBA" id="ARBA00022833"/>
    </source>
</evidence>
<feature type="domain" description="C2H2-type" evidence="7">
    <location>
        <begin position="181"/>
        <end position="211"/>
    </location>
</feature>
<keyword evidence="4" id="KW-0862">Zinc</keyword>
<evidence type="ECO:0000256" key="6">
    <source>
        <dbReference type="SAM" id="MobiDB-lite"/>
    </source>
</evidence>
<dbReference type="PROSITE" id="PS50157">
    <property type="entry name" value="ZINC_FINGER_C2H2_2"/>
    <property type="match status" value="5"/>
</dbReference>
<evidence type="ECO:0000313" key="8">
    <source>
        <dbReference type="EMBL" id="PKK71733.1"/>
    </source>
</evidence>
<dbReference type="PANTHER" id="PTHR19818">
    <property type="entry name" value="ZINC FINGER PROTEIN ZIC AND GLI"/>
    <property type="match status" value="1"/>
</dbReference>
<reference evidence="8 9" key="2">
    <citation type="submission" date="2017-10" db="EMBL/GenBank/DDBJ databases">
        <title>Extensive intraspecific genome diversity in a model arbuscular mycorrhizal fungus.</title>
        <authorList>
            <person name="Chen E.C.H."/>
            <person name="Morin E."/>
            <person name="Baudet D."/>
            <person name="Noel J."/>
            <person name="Ndikumana S."/>
            <person name="Charron P."/>
            <person name="St-Onge C."/>
            <person name="Giorgi J."/>
            <person name="Grigoriev I.V."/>
            <person name="Roux C."/>
            <person name="Martin F.M."/>
            <person name="Corradi N."/>
        </authorList>
    </citation>
    <scope>NUCLEOTIDE SEQUENCE [LARGE SCALE GENOMIC DNA]</scope>
    <source>
        <strain evidence="8 9">C2</strain>
    </source>
</reference>
<evidence type="ECO:0000256" key="2">
    <source>
        <dbReference type="ARBA" id="ARBA00022737"/>
    </source>
</evidence>
<feature type="region of interest" description="Disordered" evidence="6">
    <location>
        <begin position="115"/>
        <end position="178"/>
    </location>
</feature>
<protein>
    <recommendedName>
        <fullName evidence="7">C2H2-type domain-containing protein</fullName>
    </recommendedName>
</protein>
<evidence type="ECO:0000313" key="9">
    <source>
        <dbReference type="Proteomes" id="UP000233469"/>
    </source>
</evidence>